<comment type="caution">
    <text evidence="1">The sequence shown here is derived from an EMBL/GenBank/DDBJ whole genome shotgun (WGS) entry which is preliminary data.</text>
</comment>
<dbReference type="OrthoDB" id="277131at2759"/>
<reference evidence="1 2" key="1">
    <citation type="submission" date="2017-03" db="EMBL/GenBank/DDBJ databases">
        <title>An alternative strategy for trypanosome survival in the mammalian bloodstream revealed through genome and transcriptome analysis of the ubiquitous bovine parasite Trypanosoma (Megatrypanum) theileri.</title>
        <authorList>
            <person name="Kelly S."/>
            <person name="Ivens A."/>
            <person name="Mott A."/>
            <person name="O'Neill E."/>
            <person name="Emms D."/>
            <person name="Macleod O."/>
            <person name="Voorheis P."/>
            <person name="Matthews J."/>
            <person name="Matthews K."/>
            <person name="Carrington M."/>
        </authorList>
    </citation>
    <scope>NUCLEOTIDE SEQUENCE [LARGE SCALE GENOMIC DNA]</scope>
    <source>
        <strain evidence="1">Edinburgh</strain>
    </source>
</reference>
<gene>
    <name evidence="1" type="ORF">TM35_000131270</name>
</gene>
<name>A0A1X0NXD3_9TRYP</name>
<dbReference type="EMBL" id="NBCO01000013">
    <property type="protein sequence ID" value="ORC89123.1"/>
    <property type="molecule type" value="Genomic_DNA"/>
</dbReference>
<keyword evidence="2" id="KW-1185">Reference proteome</keyword>
<dbReference type="GeneID" id="39985123"/>
<dbReference type="VEuPathDB" id="TriTrypDB:TM35_000131270"/>
<protein>
    <submittedName>
        <fullName evidence="1">Uncharacterized protein</fullName>
    </submittedName>
</protein>
<evidence type="ECO:0000313" key="2">
    <source>
        <dbReference type="Proteomes" id="UP000192257"/>
    </source>
</evidence>
<dbReference type="Proteomes" id="UP000192257">
    <property type="component" value="Unassembled WGS sequence"/>
</dbReference>
<dbReference type="RefSeq" id="XP_028883189.1">
    <property type="nucleotide sequence ID" value="XM_029025343.1"/>
</dbReference>
<dbReference type="AlphaFoldDB" id="A0A1X0NXD3"/>
<organism evidence="1 2">
    <name type="scientific">Trypanosoma theileri</name>
    <dbReference type="NCBI Taxonomy" id="67003"/>
    <lineage>
        <taxon>Eukaryota</taxon>
        <taxon>Discoba</taxon>
        <taxon>Euglenozoa</taxon>
        <taxon>Kinetoplastea</taxon>
        <taxon>Metakinetoplastina</taxon>
        <taxon>Trypanosomatida</taxon>
        <taxon>Trypanosomatidae</taxon>
        <taxon>Trypanosoma</taxon>
    </lineage>
</organism>
<proteinExistence type="predicted"/>
<accession>A0A1X0NXD3</accession>
<sequence>MANEKDAARVNQYDSATYTRKGLTTRVVIREKPFIKSRTQRLVDFLRPSIRTGFNVVQGFELAKVMGCVVLPVFMMLYWKRVQKGLPDRWEGQFSGLQHKQLKEEVQQQQEQETDYFTIIDTFKERREKALKKKQMEVMGGDANAAKTG</sequence>
<evidence type="ECO:0000313" key="1">
    <source>
        <dbReference type="EMBL" id="ORC89123.1"/>
    </source>
</evidence>